<feature type="compositionally biased region" description="Pro residues" evidence="1">
    <location>
        <begin position="175"/>
        <end position="185"/>
    </location>
</feature>
<feature type="compositionally biased region" description="Polar residues" evidence="1">
    <location>
        <begin position="62"/>
        <end position="71"/>
    </location>
</feature>
<sequence>MDETLALNASDSDLLEEISNTPEVSETSPSPVVPARQPPRLRSVVQAQGENLPPSPVKHRQLQTTGGNATRQFPPGNTPSTLQSQAKATLFHHLQNFLHNSTSHEHHFRVAVAIATTMTSHHRLRLSPPRLSPPRLSTLLQPLPRASYPSSRLLLPPPLLSPPPSNHSLAKATPPTRPTAFPRPSPVSSALRQQILSGNYVDLAQLIHPSTCNPHIPRELQIALGTFQLKQPLTTHSKDRQLVNYLIQGFTHDFHPGLHAIPDSSFSCHNLQSTLSDTVDRLPAKEVKETFMIGPFSSPPFPSFRISPIAIRKYSGKKRLIIPPSFPPSHGLTTMVLAFTNLGVPLSAEKTERPSNFSASPSTLSPYKRPCLSRKSIAPHY</sequence>
<evidence type="ECO:0000313" key="3">
    <source>
        <dbReference type="Proteomes" id="UP000424527"/>
    </source>
</evidence>
<accession>A0A6G0IJ14</accession>
<evidence type="ECO:0000256" key="1">
    <source>
        <dbReference type="SAM" id="MobiDB-lite"/>
    </source>
</evidence>
<feature type="compositionally biased region" description="Polar residues" evidence="1">
    <location>
        <begin position="18"/>
        <end position="30"/>
    </location>
</feature>
<keyword evidence="3" id="KW-1185">Reference proteome</keyword>
<feature type="compositionally biased region" description="Pro residues" evidence="1">
    <location>
        <begin position="155"/>
        <end position="165"/>
    </location>
</feature>
<name>A0A6G0IJ14_LARCR</name>
<organism evidence="2 3">
    <name type="scientific">Larimichthys crocea</name>
    <name type="common">Large yellow croaker</name>
    <name type="synonym">Pseudosciaena crocea</name>
    <dbReference type="NCBI Taxonomy" id="215358"/>
    <lineage>
        <taxon>Eukaryota</taxon>
        <taxon>Metazoa</taxon>
        <taxon>Chordata</taxon>
        <taxon>Craniata</taxon>
        <taxon>Vertebrata</taxon>
        <taxon>Euteleostomi</taxon>
        <taxon>Actinopterygii</taxon>
        <taxon>Neopterygii</taxon>
        <taxon>Teleostei</taxon>
        <taxon>Neoteleostei</taxon>
        <taxon>Acanthomorphata</taxon>
        <taxon>Eupercaria</taxon>
        <taxon>Sciaenidae</taxon>
        <taxon>Larimichthys</taxon>
    </lineage>
</organism>
<dbReference type="Proteomes" id="UP000424527">
    <property type="component" value="Unassembled WGS sequence"/>
</dbReference>
<comment type="caution">
    <text evidence="2">The sequence shown here is derived from an EMBL/GenBank/DDBJ whole genome shotgun (WGS) entry which is preliminary data.</text>
</comment>
<dbReference type="AlphaFoldDB" id="A0A6G0IJ14"/>
<dbReference type="EMBL" id="REGW02000010">
    <property type="protein sequence ID" value="KAE8291505.1"/>
    <property type="molecule type" value="Genomic_DNA"/>
</dbReference>
<reference evidence="2 3" key="1">
    <citation type="submission" date="2019-07" db="EMBL/GenBank/DDBJ databases">
        <title>Chromosome genome assembly for large yellow croaker.</title>
        <authorList>
            <person name="Xiao S."/>
        </authorList>
    </citation>
    <scope>NUCLEOTIDE SEQUENCE [LARGE SCALE GENOMIC DNA]</scope>
    <source>
        <strain evidence="2">JMULYC20181020</strain>
        <tissue evidence="2">Muscle</tissue>
    </source>
</reference>
<gene>
    <name evidence="2" type="ORF">D5F01_LYC11113</name>
</gene>
<feature type="region of interest" description="Disordered" evidence="1">
    <location>
        <begin position="154"/>
        <end position="186"/>
    </location>
</feature>
<proteinExistence type="predicted"/>
<evidence type="ECO:0000313" key="2">
    <source>
        <dbReference type="EMBL" id="KAE8291505.1"/>
    </source>
</evidence>
<feature type="region of interest" description="Disordered" evidence="1">
    <location>
        <begin position="1"/>
        <end position="82"/>
    </location>
</feature>
<protein>
    <submittedName>
        <fullName evidence="2">Uncharacterized protein</fullName>
    </submittedName>
</protein>